<dbReference type="GO" id="GO:0016829">
    <property type="term" value="F:lyase activity"/>
    <property type="evidence" value="ECO:0007669"/>
    <property type="project" value="UniProtKB-KW"/>
</dbReference>
<keyword evidence="6" id="KW-0238">DNA-binding</keyword>
<dbReference type="GO" id="GO:0006508">
    <property type="term" value="P:proteolysis"/>
    <property type="evidence" value="ECO:0007669"/>
    <property type="project" value="UniProtKB-KW"/>
</dbReference>
<name>A0A4R1HEP7_PSEEN</name>
<gene>
    <name evidence="9" type="ORF">EV378_4545</name>
</gene>
<dbReference type="EC" id="3.4.-.-" evidence="8"/>
<reference evidence="9 10" key="1">
    <citation type="submission" date="2019-03" db="EMBL/GenBank/DDBJ databases">
        <title>Sequencing the genomes of 1000 actinobacteria strains.</title>
        <authorList>
            <person name="Klenk H.-P."/>
        </authorList>
    </citation>
    <scope>NUCLEOTIDE SEQUENCE [LARGE SCALE GENOMIC DNA]</scope>
    <source>
        <strain evidence="9 10">DSM 44969</strain>
    </source>
</reference>
<keyword evidence="4 8" id="KW-0378">Hydrolase</keyword>
<protein>
    <recommendedName>
        <fullName evidence="8">Abasic site processing protein</fullName>
        <ecNumber evidence="8">3.4.-.-</ecNumber>
    </recommendedName>
</protein>
<dbReference type="AlphaFoldDB" id="A0A4R1HEP7"/>
<keyword evidence="5" id="KW-0190">Covalent protein-DNA linkage</keyword>
<accession>A0A4R1HEP7</accession>
<keyword evidence="3" id="KW-0227">DNA damage</keyword>
<dbReference type="GO" id="GO:0008233">
    <property type="term" value="F:peptidase activity"/>
    <property type="evidence" value="ECO:0007669"/>
    <property type="project" value="UniProtKB-KW"/>
</dbReference>
<keyword evidence="10" id="KW-1185">Reference proteome</keyword>
<evidence type="ECO:0000256" key="3">
    <source>
        <dbReference type="ARBA" id="ARBA00022763"/>
    </source>
</evidence>
<comment type="similarity">
    <text evidence="1 8">Belongs to the SOS response-associated peptidase family.</text>
</comment>
<dbReference type="InterPro" id="IPR036590">
    <property type="entry name" value="SRAP-like"/>
</dbReference>
<evidence type="ECO:0000256" key="5">
    <source>
        <dbReference type="ARBA" id="ARBA00023124"/>
    </source>
</evidence>
<dbReference type="PANTHER" id="PTHR13604">
    <property type="entry name" value="DC12-RELATED"/>
    <property type="match status" value="1"/>
</dbReference>
<keyword evidence="7" id="KW-0456">Lyase</keyword>
<dbReference type="SUPFAM" id="SSF143081">
    <property type="entry name" value="BB1717-like"/>
    <property type="match status" value="1"/>
</dbReference>
<evidence type="ECO:0000256" key="8">
    <source>
        <dbReference type="RuleBase" id="RU364100"/>
    </source>
</evidence>
<evidence type="ECO:0000256" key="2">
    <source>
        <dbReference type="ARBA" id="ARBA00022670"/>
    </source>
</evidence>
<evidence type="ECO:0000313" key="9">
    <source>
        <dbReference type="EMBL" id="TCK20584.1"/>
    </source>
</evidence>
<organism evidence="9 10">
    <name type="scientific">Pseudonocardia endophytica</name>
    <dbReference type="NCBI Taxonomy" id="401976"/>
    <lineage>
        <taxon>Bacteria</taxon>
        <taxon>Bacillati</taxon>
        <taxon>Actinomycetota</taxon>
        <taxon>Actinomycetes</taxon>
        <taxon>Pseudonocardiales</taxon>
        <taxon>Pseudonocardiaceae</taxon>
        <taxon>Pseudonocardia</taxon>
    </lineage>
</organism>
<dbReference type="GO" id="GO:0106300">
    <property type="term" value="P:protein-DNA covalent cross-linking repair"/>
    <property type="evidence" value="ECO:0007669"/>
    <property type="project" value="InterPro"/>
</dbReference>
<dbReference type="Proteomes" id="UP000295560">
    <property type="component" value="Unassembled WGS sequence"/>
</dbReference>
<sequence>MRGTMEGMCGRYASTKAPTDLADEFRAVDATDEGADRADYNVAPTKNITVVVERHPRDSDGEADPAVTERTLRTVRWGLVPFWSKDPSSGARMVNSRSETAGEKPAFRRALSSRRCLFPADGWYEWQRRDAVPDSASGDGKKGKAAKTVKQPYFTHYADGSSLAMAGIWEYWKPKDDPELSEQYPDGLVTASVLTTEAVGPLSQVHDRMPLVLPPSAWEAWLDPDRDAKDDSVSALLVPPSPELVATFEIRPVSSQVNSVRNNGPELLERIPDEEVREPIQLDLLS</sequence>
<dbReference type="PANTHER" id="PTHR13604:SF0">
    <property type="entry name" value="ABASIC SITE PROCESSING PROTEIN HMCES"/>
    <property type="match status" value="1"/>
</dbReference>
<dbReference type="Gene3D" id="3.90.1680.10">
    <property type="entry name" value="SOS response associated peptidase-like"/>
    <property type="match status" value="1"/>
</dbReference>
<dbReference type="EMBL" id="SMFZ01000002">
    <property type="protein sequence ID" value="TCK20584.1"/>
    <property type="molecule type" value="Genomic_DNA"/>
</dbReference>
<evidence type="ECO:0000313" key="10">
    <source>
        <dbReference type="Proteomes" id="UP000295560"/>
    </source>
</evidence>
<evidence type="ECO:0000256" key="7">
    <source>
        <dbReference type="ARBA" id="ARBA00023239"/>
    </source>
</evidence>
<comment type="caution">
    <text evidence="9">The sequence shown here is derived from an EMBL/GenBank/DDBJ whole genome shotgun (WGS) entry which is preliminary data.</text>
</comment>
<proteinExistence type="inferred from homology"/>
<evidence type="ECO:0000256" key="6">
    <source>
        <dbReference type="ARBA" id="ARBA00023125"/>
    </source>
</evidence>
<dbReference type="Pfam" id="PF02586">
    <property type="entry name" value="SRAP"/>
    <property type="match status" value="1"/>
</dbReference>
<keyword evidence="2 8" id="KW-0645">Protease</keyword>
<dbReference type="InterPro" id="IPR003738">
    <property type="entry name" value="SRAP"/>
</dbReference>
<dbReference type="GO" id="GO:0003697">
    <property type="term" value="F:single-stranded DNA binding"/>
    <property type="evidence" value="ECO:0007669"/>
    <property type="project" value="InterPro"/>
</dbReference>
<evidence type="ECO:0000256" key="1">
    <source>
        <dbReference type="ARBA" id="ARBA00008136"/>
    </source>
</evidence>
<evidence type="ECO:0000256" key="4">
    <source>
        <dbReference type="ARBA" id="ARBA00022801"/>
    </source>
</evidence>